<keyword evidence="4 7" id="KW-1133">Transmembrane helix</keyword>
<organism evidence="9 10">
    <name type="scientific">Streptomyces caeni</name>
    <dbReference type="NCBI Taxonomy" id="2307231"/>
    <lineage>
        <taxon>Bacteria</taxon>
        <taxon>Bacillati</taxon>
        <taxon>Actinomycetota</taxon>
        <taxon>Actinomycetes</taxon>
        <taxon>Kitasatosporales</taxon>
        <taxon>Streptomycetaceae</taxon>
        <taxon>Streptomyces</taxon>
    </lineage>
</organism>
<dbReference type="InterPro" id="IPR050794">
    <property type="entry name" value="CPA2_transporter"/>
</dbReference>
<comment type="caution">
    <text evidence="9">The sequence shown here is derived from an EMBL/GenBank/DDBJ whole genome shotgun (WGS) entry which is preliminary data.</text>
</comment>
<evidence type="ECO:0000256" key="2">
    <source>
        <dbReference type="ARBA" id="ARBA00022448"/>
    </source>
</evidence>
<feature type="domain" description="Cation/H+ exchanger transmembrane" evidence="8">
    <location>
        <begin position="21"/>
        <end position="403"/>
    </location>
</feature>
<dbReference type="Pfam" id="PF00999">
    <property type="entry name" value="Na_H_Exchanger"/>
    <property type="match status" value="1"/>
</dbReference>
<evidence type="ECO:0000256" key="4">
    <source>
        <dbReference type="ARBA" id="ARBA00022989"/>
    </source>
</evidence>
<keyword evidence="6 7" id="KW-0472">Membrane</keyword>
<evidence type="ECO:0000256" key="5">
    <source>
        <dbReference type="ARBA" id="ARBA00023065"/>
    </source>
</evidence>
<keyword evidence="10" id="KW-1185">Reference proteome</keyword>
<evidence type="ECO:0000313" key="9">
    <source>
        <dbReference type="EMBL" id="MFD1659488.1"/>
    </source>
</evidence>
<evidence type="ECO:0000256" key="7">
    <source>
        <dbReference type="SAM" id="Phobius"/>
    </source>
</evidence>
<feature type="transmembrane region" description="Helical" evidence="7">
    <location>
        <begin position="68"/>
        <end position="91"/>
    </location>
</feature>
<proteinExistence type="predicted"/>
<feature type="transmembrane region" description="Helical" evidence="7">
    <location>
        <begin position="356"/>
        <end position="376"/>
    </location>
</feature>
<dbReference type="InterPro" id="IPR006153">
    <property type="entry name" value="Cation/H_exchanger_TM"/>
</dbReference>
<feature type="transmembrane region" description="Helical" evidence="7">
    <location>
        <begin position="317"/>
        <end position="335"/>
    </location>
</feature>
<keyword evidence="2" id="KW-0813">Transport</keyword>
<dbReference type="PANTHER" id="PTHR32468:SF0">
    <property type="entry name" value="K(+)_H(+) ANTIPORTER 1"/>
    <property type="match status" value="1"/>
</dbReference>
<feature type="transmembrane region" description="Helical" evidence="7">
    <location>
        <begin position="201"/>
        <end position="225"/>
    </location>
</feature>
<keyword evidence="3 7" id="KW-0812">Transmembrane</keyword>
<feature type="transmembrane region" description="Helical" evidence="7">
    <location>
        <begin position="382"/>
        <end position="404"/>
    </location>
</feature>
<gene>
    <name evidence="9" type="ORF">ACFSL4_15070</name>
</gene>
<evidence type="ECO:0000256" key="3">
    <source>
        <dbReference type="ARBA" id="ARBA00022692"/>
    </source>
</evidence>
<evidence type="ECO:0000313" key="10">
    <source>
        <dbReference type="Proteomes" id="UP001597261"/>
    </source>
</evidence>
<dbReference type="Proteomes" id="UP001597261">
    <property type="component" value="Unassembled WGS sequence"/>
</dbReference>
<feature type="transmembrane region" description="Helical" evidence="7">
    <location>
        <begin position="37"/>
        <end position="56"/>
    </location>
</feature>
<accession>A0ABW4ISR5</accession>
<keyword evidence="5" id="KW-0406">Ion transport</keyword>
<feature type="transmembrane region" description="Helical" evidence="7">
    <location>
        <begin position="237"/>
        <end position="254"/>
    </location>
</feature>
<feature type="transmembrane region" description="Helical" evidence="7">
    <location>
        <begin position="6"/>
        <end position="25"/>
    </location>
</feature>
<reference evidence="10" key="1">
    <citation type="journal article" date="2019" name="Int. J. Syst. Evol. Microbiol.">
        <title>The Global Catalogue of Microorganisms (GCM) 10K type strain sequencing project: providing services to taxonomists for standard genome sequencing and annotation.</title>
        <authorList>
            <consortium name="The Broad Institute Genomics Platform"/>
            <consortium name="The Broad Institute Genome Sequencing Center for Infectious Disease"/>
            <person name="Wu L."/>
            <person name="Ma J."/>
        </authorList>
    </citation>
    <scope>NUCLEOTIDE SEQUENCE [LARGE SCALE GENOMIC DNA]</scope>
    <source>
        <strain evidence="10">CGMCC 1.12470</strain>
    </source>
</reference>
<evidence type="ECO:0000256" key="6">
    <source>
        <dbReference type="ARBA" id="ARBA00023136"/>
    </source>
</evidence>
<comment type="subcellular location">
    <subcellularLocation>
        <location evidence="1">Membrane</location>
        <topology evidence="1">Multi-pass membrane protein</topology>
    </subcellularLocation>
</comment>
<name>A0ABW4ISR5_9ACTN</name>
<dbReference type="InterPro" id="IPR038770">
    <property type="entry name" value="Na+/solute_symporter_sf"/>
</dbReference>
<feature type="transmembrane region" description="Helical" evidence="7">
    <location>
        <begin position="171"/>
        <end position="195"/>
    </location>
</feature>
<evidence type="ECO:0000256" key="1">
    <source>
        <dbReference type="ARBA" id="ARBA00004141"/>
    </source>
</evidence>
<dbReference type="Gene3D" id="1.20.1530.20">
    <property type="match status" value="1"/>
</dbReference>
<evidence type="ECO:0000259" key="8">
    <source>
        <dbReference type="Pfam" id="PF00999"/>
    </source>
</evidence>
<dbReference type="RefSeq" id="WP_381082680.1">
    <property type="nucleotide sequence ID" value="NZ_JBHUDX010000041.1"/>
</dbReference>
<feature type="transmembrane region" description="Helical" evidence="7">
    <location>
        <begin position="103"/>
        <end position="124"/>
    </location>
</feature>
<sequence>MSSSAAPLHDLLIAIPTVILACRAGAGLLRRAGQPPVVGEIAIGIVLGPSLLGWIWPSAEHWLLPEAVLPYIETLGNIGLLAFLLLAGLELNLSAIRGHGRTAVAVGQMSIALPLALGALLAFGMYKTLAPKGVGMLPFVLFIALAMSITAFPVLARILTDHGLYRTSVGTLTMTCAAVGDVTAWCLLAAVVAVATGGSPTGALVTAALTAAFLVVMVYVVRPLLARWAARAERGSDSVVLVVLFSGLCLSALATEAIGVHALFGAFVFGAVCPRGSRTIERSAARTRAFTMPVLLPLFFVSTGLRADLALLVDNPVLWLWFLAVLAVAVLGKWGGSTGAARMAGWPWRGAMSIGVLMNCRGLTELVVLDIGLQLGVIGPDLFTVLVLMALLTTAVTTPALTWFRRSARDSDLEPAAQARRHRQVTGAS</sequence>
<feature type="transmembrane region" description="Helical" evidence="7">
    <location>
        <begin position="136"/>
        <end position="159"/>
    </location>
</feature>
<protein>
    <submittedName>
        <fullName evidence="9">Cation:proton antiporter</fullName>
    </submittedName>
</protein>
<dbReference type="EMBL" id="JBHUDX010000041">
    <property type="protein sequence ID" value="MFD1659488.1"/>
    <property type="molecule type" value="Genomic_DNA"/>
</dbReference>
<dbReference type="PANTHER" id="PTHR32468">
    <property type="entry name" value="CATION/H + ANTIPORTER"/>
    <property type="match status" value="1"/>
</dbReference>